<dbReference type="AlphaFoldDB" id="K9VXB8"/>
<dbReference type="EMBL" id="CP003620">
    <property type="protein sequence ID" value="AFZ12147.1"/>
    <property type="molecule type" value="Genomic_DNA"/>
</dbReference>
<dbReference type="RefSeq" id="WP_015202269.1">
    <property type="nucleotide sequence ID" value="NC_019753.1"/>
</dbReference>
<name>K9VXB8_9CYAN</name>
<sequence length="113" mass="13816">MNFLRRRINPNNFVITRKQLAKLSKCDPSRILRWERWKYVLWVHIQGWGGYFISYRKLEQWIAACSTLIRSCRNITELKVVWRAIKKEAKRYTPEALARLEQIWQQRTEYLTS</sequence>
<dbReference type="HOGENOM" id="CLU_155096_0_0_3"/>
<evidence type="ECO:0000313" key="2">
    <source>
        <dbReference type="Proteomes" id="UP000010472"/>
    </source>
</evidence>
<dbReference type="eggNOG" id="ENOG5032VTJ">
    <property type="taxonomic scope" value="Bacteria"/>
</dbReference>
<dbReference type="Proteomes" id="UP000010472">
    <property type="component" value="Chromosome"/>
</dbReference>
<keyword evidence="2" id="KW-1185">Reference proteome</keyword>
<organism evidence="1 2">
    <name type="scientific">Crinalium epipsammum PCC 9333</name>
    <dbReference type="NCBI Taxonomy" id="1173022"/>
    <lineage>
        <taxon>Bacteria</taxon>
        <taxon>Bacillati</taxon>
        <taxon>Cyanobacteriota</taxon>
        <taxon>Cyanophyceae</taxon>
        <taxon>Gomontiellales</taxon>
        <taxon>Gomontiellaceae</taxon>
        <taxon>Crinalium</taxon>
    </lineage>
</organism>
<dbReference type="KEGG" id="cep:Cri9333_1247"/>
<gene>
    <name evidence="1" type="ORF">Cri9333_1247</name>
</gene>
<proteinExistence type="predicted"/>
<dbReference type="OrthoDB" id="461705at2"/>
<protein>
    <submittedName>
        <fullName evidence="1">Uncharacterized protein</fullName>
    </submittedName>
</protein>
<evidence type="ECO:0000313" key="1">
    <source>
        <dbReference type="EMBL" id="AFZ12147.1"/>
    </source>
</evidence>
<reference evidence="1 2" key="1">
    <citation type="submission" date="2012-06" db="EMBL/GenBank/DDBJ databases">
        <title>Finished chromosome of genome of Crinalium epipsammum PCC 9333.</title>
        <authorList>
            <consortium name="US DOE Joint Genome Institute"/>
            <person name="Gugger M."/>
            <person name="Coursin T."/>
            <person name="Rippka R."/>
            <person name="Tandeau De Marsac N."/>
            <person name="Huntemann M."/>
            <person name="Wei C.-L."/>
            <person name="Han J."/>
            <person name="Detter J.C."/>
            <person name="Han C."/>
            <person name="Tapia R."/>
            <person name="Davenport K."/>
            <person name="Daligault H."/>
            <person name="Erkkila T."/>
            <person name="Gu W."/>
            <person name="Munk A.C.C."/>
            <person name="Teshima H."/>
            <person name="Xu Y."/>
            <person name="Chain P."/>
            <person name="Chen A."/>
            <person name="Krypides N."/>
            <person name="Mavromatis K."/>
            <person name="Markowitz V."/>
            <person name="Szeto E."/>
            <person name="Ivanova N."/>
            <person name="Mikhailova N."/>
            <person name="Ovchinnikova G."/>
            <person name="Pagani I."/>
            <person name="Pati A."/>
            <person name="Goodwin L."/>
            <person name="Peters L."/>
            <person name="Pitluck S."/>
            <person name="Woyke T."/>
            <person name="Kerfeld C."/>
        </authorList>
    </citation>
    <scope>NUCLEOTIDE SEQUENCE [LARGE SCALE GENOMIC DNA]</scope>
    <source>
        <strain evidence="1 2">PCC 9333</strain>
    </source>
</reference>
<accession>K9VXB8</accession>